<dbReference type="PROSITE" id="PS50294">
    <property type="entry name" value="WD_REPEATS_REGION"/>
    <property type="match status" value="1"/>
</dbReference>
<feature type="compositionally biased region" description="Low complexity" evidence="2">
    <location>
        <begin position="309"/>
        <end position="323"/>
    </location>
</feature>
<organism evidence="3 4">
    <name type="scientific">Fasciola gigantica</name>
    <name type="common">Giant liver fluke</name>
    <dbReference type="NCBI Taxonomy" id="46835"/>
    <lineage>
        <taxon>Eukaryota</taxon>
        <taxon>Metazoa</taxon>
        <taxon>Spiralia</taxon>
        <taxon>Lophotrochozoa</taxon>
        <taxon>Platyhelminthes</taxon>
        <taxon>Trematoda</taxon>
        <taxon>Digenea</taxon>
        <taxon>Plagiorchiida</taxon>
        <taxon>Echinostomata</taxon>
        <taxon>Echinostomatoidea</taxon>
        <taxon>Fasciolidae</taxon>
        <taxon>Fasciola</taxon>
    </lineage>
</organism>
<dbReference type="Proteomes" id="UP000316759">
    <property type="component" value="Unassembled WGS sequence"/>
</dbReference>
<keyword evidence="4" id="KW-1185">Reference proteome</keyword>
<comment type="caution">
    <text evidence="3">The sequence shown here is derived from an EMBL/GenBank/DDBJ whole genome shotgun (WGS) entry which is preliminary data.</text>
</comment>
<evidence type="ECO:0000313" key="4">
    <source>
        <dbReference type="Proteomes" id="UP000316759"/>
    </source>
</evidence>
<reference evidence="3 4" key="1">
    <citation type="submission" date="2019-04" db="EMBL/GenBank/DDBJ databases">
        <title>Annotation for the trematode Fasciola gigantica.</title>
        <authorList>
            <person name="Choi Y.-J."/>
        </authorList>
    </citation>
    <scope>NUCLEOTIDE SEQUENCE [LARGE SCALE GENOMIC DNA]</scope>
    <source>
        <strain evidence="3">Uganda_cow_1</strain>
    </source>
</reference>
<feature type="compositionally biased region" description="Basic residues" evidence="2">
    <location>
        <begin position="709"/>
        <end position="732"/>
    </location>
</feature>
<feature type="compositionally biased region" description="Polar residues" evidence="2">
    <location>
        <begin position="600"/>
        <end position="614"/>
    </location>
</feature>
<feature type="compositionally biased region" description="Basic residues" evidence="2">
    <location>
        <begin position="659"/>
        <end position="670"/>
    </location>
</feature>
<feature type="compositionally biased region" description="Low complexity" evidence="2">
    <location>
        <begin position="570"/>
        <end position="580"/>
    </location>
</feature>
<feature type="region of interest" description="Disordered" evidence="2">
    <location>
        <begin position="142"/>
        <end position="164"/>
    </location>
</feature>
<evidence type="ECO:0000256" key="2">
    <source>
        <dbReference type="SAM" id="MobiDB-lite"/>
    </source>
</evidence>
<name>A0A504Z2N5_FASGI</name>
<dbReference type="InterPro" id="IPR001680">
    <property type="entry name" value="WD40_rpt"/>
</dbReference>
<dbReference type="SUPFAM" id="SSF50978">
    <property type="entry name" value="WD40 repeat-like"/>
    <property type="match status" value="1"/>
</dbReference>
<dbReference type="OrthoDB" id="6284796at2759"/>
<gene>
    <name evidence="3" type="ORF">FGIG_09626</name>
</gene>
<feature type="compositionally biased region" description="Basic and acidic residues" evidence="2">
    <location>
        <begin position="671"/>
        <end position="680"/>
    </location>
</feature>
<protein>
    <submittedName>
        <fullName evidence="3">Uncharacterized protein</fullName>
    </submittedName>
</protein>
<evidence type="ECO:0000256" key="1">
    <source>
        <dbReference type="PROSITE-ProRule" id="PRU00221"/>
    </source>
</evidence>
<dbReference type="Gene3D" id="2.130.10.10">
    <property type="entry name" value="YVTN repeat-like/Quinoprotein amine dehydrogenase"/>
    <property type="match status" value="1"/>
</dbReference>
<dbReference type="AlphaFoldDB" id="A0A504Z2N5"/>
<evidence type="ECO:0000313" key="3">
    <source>
        <dbReference type="EMBL" id="TPP66985.1"/>
    </source>
</evidence>
<accession>A0A504Z2N5</accession>
<proteinExistence type="predicted"/>
<keyword evidence="1" id="KW-0853">WD repeat</keyword>
<dbReference type="EMBL" id="SUNJ01001205">
    <property type="protein sequence ID" value="TPP66985.1"/>
    <property type="molecule type" value="Genomic_DNA"/>
</dbReference>
<sequence>MHDKYLIASMKNGSVYVYFGDSGHLATVIEGHEGAVHSVAPSPLHEEILATAGVDGRFQIWHIERHRDYAARQEASINSGLASNTSVNDTDDPKVSSSTSPLLFYYRYPPGRFHLAAGVVWLPAESTTADQPVWSGARRAVRETPAGTGPGHETSSDAYTHHGISSSSQLHQRITACRALPTSEGVGFVLVTKNGLMSVFRPGFRDVEQSTDSSLAAWGDHTISRFDPNAQQNKVDEQFFHWELDSVVWRPTVIDESDPAAVRVFQNTASILGSPLASQAAGAHCRVRGQRNPRSGGILERQARGPNRSDNSNDTSNDSTIDNRIASENASNSYKPPATVLFEIIHDPSGVPFHRLPPPYLTNFVGSPLSAEAQLRVPGRFCLEDPMDLVPTLTIDEDGVDIVLDDIQFCTNVPPDYCPPIRAATVRPITGKTYLWQSLWLDGRHPLIEPLTEDELELHMEQLCSLYRDEMEFYLSKGNAVAPFGEAATTSDKPYMCIQPTQNSFGTPDSRSSTFYRDLISSMGEIQLDRTDTTGAVTGITGSMEPVVELPGPSFLHAFLAKRFNSRDGTNQNVVNGNTTADPIHGTPTTELTNGECRLSPTQSSNADVNTTMPSSSNNQSVVRVVDELDDAEEEDLDDASEESEWSEHIDVEIGWWHRQRRRPRPRRSATAHEAEEQQRIGDTSSAPDVPSAQSITSVRRNSRAQQSRTRRRRLSNTGRYKQRQHQQRGRQRGVSVSVHPSRRSIRQQHSLILRRRILREMRLAETRVERDDQQQLRRSERRLRGCIRRSSRSSLRNNESVPEPIVDTSVVKSMTPSKKPTETELADLVPVRRERLKRRLIRSMDYAVFVSVLQSRYVNPSVILLL</sequence>
<dbReference type="InterPro" id="IPR015943">
    <property type="entry name" value="WD40/YVTN_repeat-like_dom_sf"/>
</dbReference>
<feature type="region of interest" description="Disordered" evidence="2">
    <location>
        <begin position="570"/>
        <end position="623"/>
    </location>
</feature>
<dbReference type="SMART" id="SM00320">
    <property type="entry name" value="WD40"/>
    <property type="match status" value="1"/>
</dbReference>
<feature type="compositionally biased region" description="Polar residues" evidence="2">
    <location>
        <begin position="681"/>
        <end position="699"/>
    </location>
</feature>
<dbReference type="PROSITE" id="PS50082">
    <property type="entry name" value="WD_REPEATS_2"/>
    <property type="match status" value="1"/>
</dbReference>
<feature type="repeat" description="WD" evidence="1">
    <location>
        <begin position="29"/>
        <end position="71"/>
    </location>
</feature>
<dbReference type="STRING" id="46835.A0A504Z2N5"/>
<dbReference type="InterPro" id="IPR036322">
    <property type="entry name" value="WD40_repeat_dom_sf"/>
</dbReference>
<feature type="region of interest" description="Disordered" evidence="2">
    <location>
        <begin position="659"/>
        <end position="748"/>
    </location>
</feature>
<feature type="region of interest" description="Disordered" evidence="2">
    <location>
        <begin position="283"/>
        <end position="332"/>
    </location>
</feature>